<dbReference type="InterPro" id="IPR050189">
    <property type="entry name" value="MFS_Efflux_Transporters"/>
</dbReference>
<accession>A0A841ECY0</accession>
<keyword evidence="5 6" id="KW-0472">Membrane</keyword>
<evidence type="ECO:0000313" key="9">
    <source>
        <dbReference type="Proteomes" id="UP000578077"/>
    </source>
</evidence>
<feature type="transmembrane region" description="Helical" evidence="6">
    <location>
        <begin position="354"/>
        <end position="375"/>
    </location>
</feature>
<dbReference type="InterPro" id="IPR020846">
    <property type="entry name" value="MFS_dom"/>
</dbReference>
<evidence type="ECO:0000313" key="8">
    <source>
        <dbReference type="EMBL" id="MBB6000982.1"/>
    </source>
</evidence>
<feature type="transmembrane region" description="Helical" evidence="6">
    <location>
        <begin position="381"/>
        <end position="401"/>
    </location>
</feature>
<gene>
    <name evidence="8" type="ORF">HNR25_004811</name>
</gene>
<feature type="domain" description="Major facilitator superfamily (MFS) profile" evidence="7">
    <location>
        <begin position="31"/>
        <end position="406"/>
    </location>
</feature>
<name>A0A841ECY0_9ACTN</name>
<keyword evidence="4 6" id="KW-1133">Transmembrane helix</keyword>
<feature type="transmembrane region" description="Helical" evidence="6">
    <location>
        <begin position="227"/>
        <end position="250"/>
    </location>
</feature>
<evidence type="ECO:0000256" key="4">
    <source>
        <dbReference type="ARBA" id="ARBA00022989"/>
    </source>
</evidence>
<dbReference type="CDD" id="cd17324">
    <property type="entry name" value="MFS_NepI_like"/>
    <property type="match status" value="1"/>
</dbReference>
<evidence type="ECO:0000256" key="2">
    <source>
        <dbReference type="ARBA" id="ARBA00022475"/>
    </source>
</evidence>
<evidence type="ECO:0000256" key="1">
    <source>
        <dbReference type="ARBA" id="ARBA00004651"/>
    </source>
</evidence>
<sequence>MMASTGTTEAAGPAPAAADPSPGSLVRGWMAVCAVALGIFAVMTTELTPVGLLRPIGATLAVSDGAAGLMVTGPGLVAAVAAPTTIVVLGRVDRRAVLALLLGVLVAANLISALAPDFAVLLAARLLVGVSIGGFWAIAGSLALRLVPQRHVAAATSVVFGGVAAASVLGVPLATVLGDLAGWRAAFAGLGGLGAAAVVLLFLLVPRLPASEPIRLGQLPALVRSNAGVRVGIALTVLLVTGHFTAFTYVRPLLGDVSGMPAGIMGGLLLGYGAVGIAGNFLAGAGAGRNARSTVLAIAIALTAALPVFALAGTTPLGGGAALLLWGLAYGGVSVGLQSWMIAAAPRAAEAATALFVCAFNAAIASGALVGGLVVDTLTVPGAPWAGAALTLLGAAVALGARRRSPST</sequence>
<proteinExistence type="predicted"/>
<dbReference type="Pfam" id="PF07690">
    <property type="entry name" value="MFS_1"/>
    <property type="match status" value="1"/>
</dbReference>
<evidence type="ECO:0000256" key="6">
    <source>
        <dbReference type="SAM" id="Phobius"/>
    </source>
</evidence>
<dbReference type="GO" id="GO:0005886">
    <property type="term" value="C:plasma membrane"/>
    <property type="evidence" value="ECO:0007669"/>
    <property type="project" value="UniProtKB-SubCell"/>
</dbReference>
<dbReference type="AlphaFoldDB" id="A0A841ECY0"/>
<feature type="transmembrane region" description="Helical" evidence="6">
    <location>
        <begin position="323"/>
        <end position="342"/>
    </location>
</feature>
<feature type="transmembrane region" description="Helical" evidence="6">
    <location>
        <begin position="185"/>
        <end position="206"/>
    </location>
</feature>
<feature type="transmembrane region" description="Helical" evidence="6">
    <location>
        <begin position="122"/>
        <end position="144"/>
    </location>
</feature>
<evidence type="ECO:0000256" key="5">
    <source>
        <dbReference type="ARBA" id="ARBA00023136"/>
    </source>
</evidence>
<dbReference type="EMBL" id="JACHLY010000002">
    <property type="protein sequence ID" value="MBB6000982.1"/>
    <property type="molecule type" value="Genomic_DNA"/>
</dbReference>
<dbReference type="InterPro" id="IPR036259">
    <property type="entry name" value="MFS_trans_sf"/>
</dbReference>
<protein>
    <submittedName>
        <fullName evidence="8">Putative MFS family arabinose efflux permease</fullName>
    </submittedName>
</protein>
<reference evidence="8 9" key="1">
    <citation type="submission" date="2020-08" db="EMBL/GenBank/DDBJ databases">
        <title>Sequencing the genomes of 1000 actinobacteria strains.</title>
        <authorList>
            <person name="Klenk H.-P."/>
        </authorList>
    </citation>
    <scope>NUCLEOTIDE SEQUENCE [LARGE SCALE GENOMIC DNA]</scope>
    <source>
        <strain evidence="8 9">DSM 44593</strain>
    </source>
</reference>
<evidence type="ECO:0000259" key="7">
    <source>
        <dbReference type="PROSITE" id="PS50850"/>
    </source>
</evidence>
<feature type="transmembrane region" description="Helical" evidence="6">
    <location>
        <begin position="65"/>
        <end position="89"/>
    </location>
</feature>
<feature type="transmembrane region" description="Helical" evidence="6">
    <location>
        <begin position="295"/>
        <end position="317"/>
    </location>
</feature>
<dbReference type="PANTHER" id="PTHR43124:SF3">
    <property type="entry name" value="CHLORAMPHENICOL EFFLUX PUMP RV0191"/>
    <property type="match status" value="1"/>
</dbReference>
<dbReference type="RefSeq" id="WP_246464751.1">
    <property type="nucleotide sequence ID" value="NZ_BAABKT010000018.1"/>
</dbReference>
<organism evidence="8 9">
    <name type="scientific">Streptomonospora salina</name>
    <dbReference type="NCBI Taxonomy" id="104205"/>
    <lineage>
        <taxon>Bacteria</taxon>
        <taxon>Bacillati</taxon>
        <taxon>Actinomycetota</taxon>
        <taxon>Actinomycetes</taxon>
        <taxon>Streptosporangiales</taxon>
        <taxon>Nocardiopsidaceae</taxon>
        <taxon>Streptomonospora</taxon>
    </lineage>
</organism>
<comment type="caution">
    <text evidence="8">The sequence shown here is derived from an EMBL/GenBank/DDBJ whole genome shotgun (WGS) entry which is preliminary data.</text>
</comment>
<keyword evidence="3 6" id="KW-0812">Transmembrane</keyword>
<dbReference type="GO" id="GO:0022857">
    <property type="term" value="F:transmembrane transporter activity"/>
    <property type="evidence" value="ECO:0007669"/>
    <property type="project" value="InterPro"/>
</dbReference>
<keyword evidence="2" id="KW-1003">Cell membrane</keyword>
<dbReference type="PANTHER" id="PTHR43124">
    <property type="entry name" value="PURINE EFFLUX PUMP PBUE"/>
    <property type="match status" value="1"/>
</dbReference>
<dbReference type="PROSITE" id="PS50850">
    <property type="entry name" value="MFS"/>
    <property type="match status" value="1"/>
</dbReference>
<dbReference type="Gene3D" id="1.20.1250.20">
    <property type="entry name" value="MFS general substrate transporter like domains"/>
    <property type="match status" value="1"/>
</dbReference>
<keyword evidence="9" id="KW-1185">Reference proteome</keyword>
<feature type="transmembrane region" description="Helical" evidence="6">
    <location>
        <begin position="262"/>
        <end position="283"/>
    </location>
</feature>
<dbReference type="InterPro" id="IPR011701">
    <property type="entry name" value="MFS"/>
</dbReference>
<feature type="transmembrane region" description="Helical" evidence="6">
    <location>
        <begin position="151"/>
        <end position="173"/>
    </location>
</feature>
<feature type="transmembrane region" description="Helical" evidence="6">
    <location>
        <begin position="96"/>
        <end position="116"/>
    </location>
</feature>
<dbReference type="Proteomes" id="UP000578077">
    <property type="component" value="Unassembled WGS sequence"/>
</dbReference>
<comment type="subcellular location">
    <subcellularLocation>
        <location evidence="1">Cell membrane</location>
        <topology evidence="1">Multi-pass membrane protein</topology>
    </subcellularLocation>
</comment>
<feature type="transmembrane region" description="Helical" evidence="6">
    <location>
        <begin position="28"/>
        <end position="45"/>
    </location>
</feature>
<dbReference type="SUPFAM" id="SSF103473">
    <property type="entry name" value="MFS general substrate transporter"/>
    <property type="match status" value="1"/>
</dbReference>
<evidence type="ECO:0000256" key="3">
    <source>
        <dbReference type="ARBA" id="ARBA00022692"/>
    </source>
</evidence>